<reference evidence="2" key="3">
    <citation type="submission" date="2025-09" db="UniProtKB">
        <authorList>
            <consortium name="Ensembl"/>
        </authorList>
    </citation>
    <scope>IDENTIFICATION</scope>
</reference>
<dbReference type="AlphaFoldDB" id="A0A4W5NWK4"/>
<dbReference type="Proteomes" id="UP000314982">
    <property type="component" value="Unassembled WGS sequence"/>
</dbReference>
<keyword evidence="3" id="KW-1185">Reference proteome</keyword>
<feature type="transmembrane region" description="Helical" evidence="1">
    <location>
        <begin position="42"/>
        <end position="64"/>
    </location>
</feature>
<name>A0A4W5NWK4_9TELE</name>
<keyword evidence="1" id="KW-0812">Transmembrane</keyword>
<evidence type="ECO:0000313" key="2">
    <source>
        <dbReference type="Ensembl" id="ENSHHUP00000054183.1"/>
    </source>
</evidence>
<dbReference type="Ensembl" id="ENSHHUT00000056067.1">
    <property type="protein sequence ID" value="ENSHHUP00000054183.1"/>
    <property type="gene ID" value="ENSHHUG00000032523.1"/>
</dbReference>
<accession>A0A4W5NWK4</accession>
<keyword evidence="1" id="KW-0472">Membrane</keyword>
<sequence>MAGETFKALRLCHLALLGRCPHPQLQLYRSFSSQRPRKSRGLFWKMFLGVAVGVPTVVGVQYALAEPRERRKMKILVNGVGRFCRSIHVGLYISVDYWWTSNVMLRGMDKPIVCGRDVVVPSEGSRRHGGGSGAERRDIC</sequence>
<proteinExistence type="predicted"/>
<evidence type="ECO:0000256" key="1">
    <source>
        <dbReference type="SAM" id="Phobius"/>
    </source>
</evidence>
<organism evidence="2 3">
    <name type="scientific">Hucho hucho</name>
    <name type="common">huchen</name>
    <dbReference type="NCBI Taxonomy" id="62062"/>
    <lineage>
        <taxon>Eukaryota</taxon>
        <taxon>Metazoa</taxon>
        <taxon>Chordata</taxon>
        <taxon>Craniata</taxon>
        <taxon>Vertebrata</taxon>
        <taxon>Euteleostomi</taxon>
        <taxon>Actinopterygii</taxon>
        <taxon>Neopterygii</taxon>
        <taxon>Teleostei</taxon>
        <taxon>Protacanthopterygii</taxon>
        <taxon>Salmoniformes</taxon>
        <taxon>Salmonidae</taxon>
        <taxon>Salmoninae</taxon>
        <taxon>Hucho</taxon>
    </lineage>
</organism>
<keyword evidence="1" id="KW-1133">Transmembrane helix</keyword>
<reference evidence="2" key="2">
    <citation type="submission" date="2025-08" db="UniProtKB">
        <authorList>
            <consortium name="Ensembl"/>
        </authorList>
    </citation>
    <scope>IDENTIFICATION</scope>
</reference>
<dbReference type="GeneTree" id="ENSGT00940000159821"/>
<protein>
    <submittedName>
        <fullName evidence="2">AarF domain containing kinase 5</fullName>
    </submittedName>
</protein>
<reference evidence="3" key="1">
    <citation type="submission" date="2018-06" db="EMBL/GenBank/DDBJ databases">
        <title>Genome assembly of Danube salmon.</title>
        <authorList>
            <person name="Macqueen D.J."/>
            <person name="Gundappa M.K."/>
        </authorList>
    </citation>
    <scope>NUCLEOTIDE SEQUENCE [LARGE SCALE GENOMIC DNA]</scope>
</reference>
<evidence type="ECO:0000313" key="3">
    <source>
        <dbReference type="Proteomes" id="UP000314982"/>
    </source>
</evidence>